<evidence type="ECO:0000313" key="3">
    <source>
        <dbReference type="Proteomes" id="UP000649617"/>
    </source>
</evidence>
<evidence type="ECO:0000313" key="2">
    <source>
        <dbReference type="EMBL" id="CAE7206518.1"/>
    </source>
</evidence>
<comment type="caution">
    <text evidence="2">The sequence shown here is derived from an EMBL/GenBank/DDBJ whole genome shotgun (WGS) entry which is preliminary data.</text>
</comment>
<name>A0A812JIK9_SYMPI</name>
<dbReference type="AlphaFoldDB" id="A0A812JIK9"/>
<protein>
    <submittedName>
        <fullName evidence="2">CIT1 protein</fullName>
    </submittedName>
</protein>
<feature type="non-terminal residue" evidence="2">
    <location>
        <position position="152"/>
    </location>
</feature>
<evidence type="ECO:0000256" key="1">
    <source>
        <dbReference type="SAM" id="MobiDB-lite"/>
    </source>
</evidence>
<dbReference type="OrthoDB" id="438970at2759"/>
<sequence>MAEVAYRFTFLDVLCEDEERAQDIRSGRARSEPPLGLGRQPCLSPEEAELQLYVRSLPGGITGGTPDSVQGQAEEALLSSEEAEMASYVQRESRAQPHPESITVDGPNLNMGSLGHPLLCKRPCVHVSAGRRLDKQQRRMVANMSKAEFLYS</sequence>
<accession>A0A812JIK9</accession>
<gene>
    <name evidence="2" type="primary">CIT1</name>
    <name evidence="2" type="ORF">SPIL2461_LOCUS2000</name>
</gene>
<reference evidence="2" key="1">
    <citation type="submission" date="2021-02" db="EMBL/GenBank/DDBJ databases">
        <authorList>
            <person name="Dougan E. K."/>
            <person name="Rhodes N."/>
            <person name="Thang M."/>
            <person name="Chan C."/>
        </authorList>
    </citation>
    <scope>NUCLEOTIDE SEQUENCE</scope>
</reference>
<dbReference type="Proteomes" id="UP000649617">
    <property type="component" value="Unassembled WGS sequence"/>
</dbReference>
<feature type="compositionally biased region" description="Basic and acidic residues" evidence="1">
    <location>
        <begin position="22"/>
        <end position="31"/>
    </location>
</feature>
<feature type="region of interest" description="Disordered" evidence="1">
    <location>
        <begin position="22"/>
        <end position="42"/>
    </location>
</feature>
<organism evidence="2 3">
    <name type="scientific">Symbiodinium pilosum</name>
    <name type="common">Dinoflagellate</name>
    <dbReference type="NCBI Taxonomy" id="2952"/>
    <lineage>
        <taxon>Eukaryota</taxon>
        <taxon>Sar</taxon>
        <taxon>Alveolata</taxon>
        <taxon>Dinophyceae</taxon>
        <taxon>Suessiales</taxon>
        <taxon>Symbiodiniaceae</taxon>
        <taxon>Symbiodinium</taxon>
    </lineage>
</organism>
<proteinExistence type="predicted"/>
<dbReference type="EMBL" id="CAJNIZ010002122">
    <property type="protein sequence ID" value="CAE7206518.1"/>
    <property type="molecule type" value="Genomic_DNA"/>
</dbReference>
<keyword evidence="3" id="KW-1185">Reference proteome</keyword>